<feature type="domain" description="MULE transposase" evidence="2">
    <location>
        <begin position="128"/>
        <end position="222"/>
    </location>
</feature>
<dbReference type="PANTHER" id="PTHR31973:SF195">
    <property type="entry name" value="MUDR FAMILY TRANSPOSASE"/>
    <property type="match status" value="1"/>
</dbReference>
<dbReference type="Pfam" id="PF10551">
    <property type="entry name" value="MULE"/>
    <property type="match status" value="1"/>
</dbReference>
<sequence length="738" mass="83983">MHTCSRCEESTRYFKQKGTPRLVASVLHEDFRGQLETPDPKTIMSLVKGRLGLDCSYSTALRGKKQHVSDMRGNPEACYTMLFAYLHMLREMNSVTVTEMELDEEERFKYLFIALGASIEGFKAMRKVLVIDATFLKTVYGGMLVIATAQDPNRHHYPIAFGVIDSENHASWNWFFRMLRKVVPDEDGLVFISDRHQSIIKGVMDVFPNASHGHCIWHLSQNLRPKLTGDKDYGDFRRRYPRAAEYLDNSIGIEKWARSHAEGDKYNIDTSNSAESMNAVFREVRKYHQLPMIDAILEKFSEWFNKHRKDSANALNTTQVVPLTPPNRPRTKNDPGALRTTPIDGPTEFLEQIWYQGQSIRGETWGASYSNLEYKLRLLGVQAKEKIRLILIFINVYPYPSVWCFTQNILQLVAQLLMPQARLRHGLHDHSFHSLTDNLTLSEYYTKKITLWERLACTKNLMENGGCRCSRVLKILDDHETTRITQFLMGLNDDFANIRGHILNIKPRPSLSDMYNMLESDEFQRTRNVSRSTPFAFQIKAQVNAYQPKRSLKSRVSCTHCGLNGHSVDVCYKIHGYPLGWKPKSQRKNPTQKFYTPNASANLALTESVLEIEQTLSLEQLQHLVSYLNSKLQPQKTGTTASSSTATLTEIPSTSAVLGINPMACQVIDTGVTHHVTYDKSLSDTMTSIKQTTVKLANGVGVRIQLAYSAGQSYKAGLVCFKIVGLMDIFDISKKDFD</sequence>
<evidence type="ECO:0000313" key="3">
    <source>
        <dbReference type="EMBL" id="KAG7588865.1"/>
    </source>
</evidence>
<accession>A0A8T2BPS2</accession>
<gene>
    <name evidence="3" type="ORF">ISN44_As07g011860</name>
</gene>
<dbReference type="InterPro" id="IPR018289">
    <property type="entry name" value="MULE_transposase_dom"/>
</dbReference>
<proteinExistence type="predicted"/>
<organism evidence="3 4">
    <name type="scientific">Arabidopsis suecica</name>
    <name type="common">Swedish thale-cress</name>
    <name type="synonym">Cardaminopsis suecica</name>
    <dbReference type="NCBI Taxonomy" id="45249"/>
    <lineage>
        <taxon>Eukaryota</taxon>
        <taxon>Viridiplantae</taxon>
        <taxon>Streptophyta</taxon>
        <taxon>Embryophyta</taxon>
        <taxon>Tracheophyta</taxon>
        <taxon>Spermatophyta</taxon>
        <taxon>Magnoliopsida</taxon>
        <taxon>eudicotyledons</taxon>
        <taxon>Gunneridae</taxon>
        <taxon>Pentapetalae</taxon>
        <taxon>rosids</taxon>
        <taxon>malvids</taxon>
        <taxon>Brassicales</taxon>
        <taxon>Brassicaceae</taxon>
        <taxon>Camelineae</taxon>
        <taxon>Arabidopsis</taxon>
    </lineage>
</organism>
<protein>
    <submittedName>
        <fullName evidence="3">MULE transposase domain</fullName>
    </submittedName>
</protein>
<dbReference type="PANTHER" id="PTHR31973">
    <property type="entry name" value="POLYPROTEIN, PUTATIVE-RELATED"/>
    <property type="match status" value="1"/>
</dbReference>
<name>A0A8T2BPS2_ARASU</name>
<dbReference type="EMBL" id="JAEFBJ010000007">
    <property type="protein sequence ID" value="KAG7588865.1"/>
    <property type="molecule type" value="Genomic_DNA"/>
</dbReference>
<evidence type="ECO:0000259" key="2">
    <source>
        <dbReference type="Pfam" id="PF10551"/>
    </source>
</evidence>
<keyword evidence="4" id="KW-1185">Reference proteome</keyword>
<dbReference type="OrthoDB" id="1102512at2759"/>
<feature type="region of interest" description="Disordered" evidence="1">
    <location>
        <begin position="319"/>
        <end position="341"/>
    </location>
</feature>
<dbReference type="AlphaFoldDB" id="A0A8T2BPS2"/>
<evidence type="ECO:0000313" key="4">
    <source>
        <dbReference type="Proteomes" id="UP000694251"/>
    </source>
</evidence>
<dbReference type="Proteomes" id="UP000694251">
    <property type="component" value="Chromosome 7"/>
</dbReference>
<comment type="caution">
    <text evidence="3">The sequence shown here is derived from an EMBL/GenBank/DDBJ whole genome shotgun (WGS) entry which is preliminary data.</text>
</comment>
<evidence type="ECO:0000256" key="1">
    <source>
        <dbReference type="SAM" id="MobiDB-lite"/>
    </source>
</evidence>
<reference evidence="3 4" key="1">
    <citation type="submission" date="2020-12" db="EMBL/GenBank/DDBJ databases">
        <title>Concerted genomic and epigenomic changes stabilize Arabidopsis allopolyploids.</title>
        <authorList>
            <person name="Chen Z."/>
        </authorList>
    </citation>
    <scope>NUCLEOTIDE SEQUENCE [LARGE SCALE GENOMIC DNA]</scope>
    <source>
        <strain evidence="3">As9502</strain>
        <tissue evidence="3">Leaf</tissue>
    </source>
</reference>